<reference evidence="3 4" key="1">
    <citation type="submission" date="2018-02" db="EMBL/GenBank/DDBJ databases">
        <title>The genomes of Aspergillus section Nigri reveals drivers in fungal speciation.</title>
        <authorList>
            <consortium name="DOE Joint Genome Institute"/>
            <person name="Vesth T.C."/>
            <person name="Nybo J."/>
            <person name="Theobald S."/>
            <person name="Brandl J."/>
            <person name="Frisvad J.C."/>
            <person name="Nielsen K.F."/>
            <person name="Lyhne E.K."/>
            <person name="Kogle M.E."/>
            <person name="Kuo A."/>
            <person name="Riley R."/>
            <person name="Clum A."/>
            <person name="Nolan M."/>
            <person name="Lipzen A."/>
            <person name="Salamov A."/>
            <person name="Henrissat B."/>
            <person name="Wiebenga A."/>
            <person name="De vries R.P."/>
            <person name="Grigoriev I.V."/>
            <person name="Mortensen U.H."/>
            <person name="Andersen M.R."/>
            <person name="Baker S.E."/>
        </authorList>
    </citation>
    <scope>NUCLEOTIDE SEQUENCE [LARGE SCALE GENOMIC DNA]</scope>
    <source>
        <strain evidence="3 4">CBS 707.79</strain>
    </source>
</reference>
<evidence type="ECO:0000313" key="4">
    <source>
        <dbReference type="Proteomes" id="UP000247810"/>
    </source>
</evidence>
<protein>
    <recommendedName>
        <fullName evidence="2">PD-(D/E)XK nuclease-like domain-containing protein</fullName>
    </recommendedName>
</protein>
<feature type="compositionally biased region" description="Basic and acidic residues" evidence="1">
    <location>
        <begin position="42"/>
        <end position="54"/>
    </location>
</feature>
<proteinExistence type="predicted"/>
<organism evidence="3 4">
    <name type="scientific">Aspergillus ellipticus CBS 707.79</name>
    <dbReference type="NCBI Taxonomy" id="1448320"/>
    <lineage>
        <taxon>Eukaryota</taxon>
        <taxon>Fungi</taxon>
        <taxon>Dikarya</taxon>
        <taxon>Ascomycota</taxon>
        <taxon>Pezizomycotina</taxon>
        <taxon>Eurotiomycetes</taxon>
        <taxon>Eurotiomycetidae</taxon>
        <taxon>Eurotiales</taxon>
        <taxon>Aspergillaceae</taxon>
        <taxon>Aspergillus</taxon>
        <taxon>Aspergillus subgen. Circumdati</taxon>
    </lineage>
</organism>
<name>A0A319EDC5_9EURO</name>
<dbReference type="OrthoDB" id="4161186at2759"/>
<sequence length="484" mass="52925">MASSHDGLIPRWPHPTPLDPPSSSDRPSPVPPLPRAGPQQMDGDKRRAITDWTERVYAADPKQRPSNNSNSNSPRSCSIKRRPSSPDEHDRLDAGKRPRHQAQAQAQECPDSPSPSHHHDDPNNNYNLLLSPSPPRSLASTAPEPATPTSPTPTRLKAQLSSPSTTPRITFRQQTDDPGSDAAKNLLTFLLFNGDPLRDGDQPAVRNIAAAARKCTAELRSQGSWVMDVARPLLELAIGDGDAGRLESWSVQSEHPSPKYLPRGNYHPSATDVLARTTIDLVVGLPREPWLQTYERMSSGPRDGVINRNMNTTKDTTRDTTTHSRPKSREQDTDKPLSHINHPHTGNRLLGMGVSVKAPDGNLIEAQVQLAVWMAGLVRWGFEQRPSCLSSAASIARGAGGAVPPPVVGCTVVGEDWKFYIVFGVAGVDDALGEVRVWGPFSRLYSQTTTEEDTTALVKRLRRVMQYMRGPFVEQLLAVVDGGE</sequence>
<evidence type="ECO:0000256" key="1">
    <source>
        <dbReference type="SAM" id="MobiDB-lite"/>
    </source>
</evidence>
<keyword evidence="4" id="KW-1185">Reference proteome</keyword>
<evidence type="ECO:0000313" key="3">
    <source>
        <dbReference type="EMBL" id="PYH89072.1"/>
    </source>
</evidence>
<dbReference type="Proteomes" id="UP000247810">
    <property type="component" value="Unassembled WGS sequence"/>
</dbReference>
<evidence type="ECO:0000259" key="2">
    <source>
        <dbReference type="Pfam" id="PF20516"/>
    </source>
</evidence>
<dbReference type="EMBL" id="KZ826050">
    <property type="protein sequence ID" value="PYH89072.1"/>
    <property type="molecule type" value="Genomic_DNA"/>
</dbReference>
<feature type="region of interest" description="Disordered" evidence="1">
    <location>
        <begin position="297"/>
        <end position="348"/>
    </location>
</feature>
<dbReference type="Pfam" id="PF20516">
    <property type="entry name" value="PDDEXK_12"/>
    <property type="match status" value="1"/>
</dbReference>
<dbReference type="AlphaFoldDB" id="A0A319EDC5"/>
<feature type="compositionally biased region" description="Polar residues" evidence="1">
    <location>
        <begin position="159"/>
        <end position="177"/>
    </location>
</feature>
<feature type="region of interest" description="Disordered" evidence="1">
    <location>
        <begin position="1"/>
        <end position="180"/>
    </location>
</feature>
<gene>
    <name evidence="3" type="ORF">BO71DRAFT_488259</name>
</gene>
<feature type="compositionally biased region" description="Basic and acidic residues" evidence="1">
    <location>
        <begin position="315"/>
        <end position="337"/>
    </location>
</feature>
<feature type="compositionally biased region" description="Basic and acidic residues" evidence="1">
    <location>
        <begin position="84"/>
        <end position="96"/>
    </location>
</feature>
<dbReference type="InterPro" id="IPR046797">
    <property type="entry name" value="PDDEXK_12"/>
</dbReference>
<feature type="compositionally biased region" description="Low complexity" evidence="1">
    <location>
        <begin position="64"/>
        <end position="76"/>
    </location>
</feature>
<feature type="compositionally biased region" description="Low complexity" evidence="1">
    <location>
        <begin position="123"/>
        <end position="144"/>
    </location>
</feature>
<dbReference type="STRING" id="1448320.A0A319EDC5"/>
<feature type="domain" description="PD-(D/E)XK nuclease-like" evidence="2">
    <location>
        <begin position="201"/>
        <end position="472"/>
    </location>
</feature>
<accession>A0A319EDC5</accession>
<dbReference type="VEuPathDB" id="FungiDB:BO71DRAFT_488259"/>